<comment type="caution">
    <text evidence="2">The sequence shown here is derived from an EMBL/GenBank/DDBJ whole genome shotgun (WGS) entry which is preliminary data.</text>
</comment>
<evidence type="ECO:0000313" key="2">
    <source>
        <dbReference type="EMBL" id="KAK0658683.1"/>
    </source>
</evidence>
<accession>A0AA39YU93</accession>
<feature type="transmembrane region" description="Helical" evidence="1">
    <location>
        <begin position="130"/>
        <end position="151"/>
    </location>
</feature>
<evidence type="ECO:0000256" key="1">
    <source>
        <dbReference type="SAM" id="Phobius"/>
    </source>
</evidence>
<reference evidence="2" key="1">
    <citation type="submission" date="2023-06" db="EMBL/GenBank/DDBJ databases">
        <title>Genome-scale phylogeny and comparative genomics of the fungal order Sordariales.</title>
        <authorList>
            <consortium name="Lawrence Berkeley National Laboratory"/>
            <person name="Hensen N."/>
            <person name="Bonometti L."/>
            <person name="Westerberg I."/>
            <person name="Brannstrom I.O."/>
            <person name="Guillou S."/>
            <person name="Cros-Aarteil S."/>
            <person name="Calhoun S."/>
            <person name="Haridas S."/>
            <person name="Kuo A."/>
            <person name="Mondo S."/>
            <person name="Pangilinan J."/>
            <person name="Riley R."/>
            <person name="Labutti K."/>
            <person name="Andreopoulos B."/>
            <person name="Lipzen A."/>
            <person name="Chen C."/>
            <person name="Yanf M."/>
            <person name="Daum C."/>
            <person name="Ng V."/>
            <person name="Clum A."/>
            <person name="Steindorff A."/>
            <person name="Ohm R."/>
            <person name="Martin F."/>
            <person name="Silar P."/>
            <person name="Natvig D."/>
            <person name="Lalanne C."/>
            <person name="Gautier V."/>
            <person name="Ament-Velasquez S.L."/>
            <person name="Kruys A."/>
            <person name="Hutchinson M.I."/>
            <person name="Powell A.J."/>
            <person name="Barry K."/>
            <person name="Miller A.N."/>
            <person name="Grigoriev I.V."/>
            <person name="Debuchy R."/>
            <person name="Gladieux P."/>
            <person name="Thoren M.H."/>
            <person name="Johannesson H."/>
        </authorList>
    </citation>
    <scope>NUCLEOTIDE SEQUENCE</scope>
    <source>
        <strain evidence="2">CBS 307.81</strain>
    </source>
</reference>
<keyword evidence="3" id="KW-1185">Reference proteome</keyword>
<keyword evidence="1" id="KW-1133">Transmembrane helix</keyword>
<feature type="transmembrane region" description="Helical" evidence="1">
    <location>
        <begin position="87"/>
        <end position="110"/>
    </location>
</feature>
<evidence type="ECO:0000313" key="3">
    <source>
        <dbReference type="Proteomes" id="UP001174997"/>
    </source>
</evidence>
<dbReference type="AlphaFoldDB" id="A0AA39YU93"/>
<feature type="transmembrane region" description="Helical" evidence="1">
    <location>
        <begin position="45"/>
        <end position="66"/>
    </location>
</feature>
<organism evidence="2 3">
    <name type="scientific">Cercophora samala</name>
    <dbReference type="NCBI Taxonomy" id="330535"/>
    <lineage>
        <taxon>Eukaryota</taxon>
        <taxon>Fungi</taxon>
        <taxon>Dikarya</taxon>
        <taxon>Ascomycota</taxon>
        <taxon>Pezizomycotina</taxon>
        <taxon>Sordariomycetes</taxon>
        <taxon>Sordariomycetidae</taxon>
        <taxon>Sordariales</taxon>
        <taxon>Lasiosphaeriaceae</taxon>
        <taxon>Cercophora</taxon>
    </lineage>
</organism>
<sequence>MRGCGSVSWVGFACMGCRSSLCFFSFLWCLPFLFFFQLSHVQTNALLLFLSDFCCVCLLWVFFWRNKRWEIRRDGRRGGRRVDLGDPFNTTYTIFVFLFCSLSFSIFFYIGCFRTRDITRAHTFSHTFYFSLVASVSIFVVCFVSVVDFCACL</sequence>
<feature type="transmembrane region" description="Helical" evidence="1">
    <location>
        <begin position="21"/>
        <end position="39"/>
    </location>
</feature>
<keyword evidence="1" id="KW-0812">Transmembrane</keyword>
<dbReference type="Proteomes" id="UP001174997">
    <property type="component" value="Unassembled WGS sequence"/>
</dbReference>
<dbReference type="EMBL" id="JAULSY010000200">
    <property type="protein sequence ID" value="KAK0658683.1"/>
    <property type="molecule type" value="Genomic_DNA"/>
</dbReference>
<name>A0AA39YU93_9PEZI</name>
<gene>
    <name evidence="2" type="ORF">QBC41DRAFT_55263</name>
</gene>
<protein>
    <submittedName>
        <fullName evidence="2">Uncharacterized protein</fullName>
    </submittedName>
</protein>
<proteinExistence type="predicted"/>
<keyword evidence="1" id="KW-0472">Membrane</keyword>